<evidence type="ECO:0000313" key="1">
    <source>
        <dbReference type="EMBL" id="KAJ7199228.1"/>
    </source>
</evidence>
<gene>
    <name evidence="1" type="ORF">GGX14DRAFT_373245</name>
</gene>
<proteinExistence type="predicted"/>
<evidence type="ECO:0000313" key="2">
    <source>
        <dbReference type="Proteomes" id="UP001219525"/>
    </source>
</evidence>
<keyword evidence="2" id="KW-1185">Reference proteome</keyword>
<accession>A0AAD6YAG7</accession>
<dbReference type="AlphaFoldDB" id="A0AAD6YAG7"/>
<comment type="caution">
    <text evidence="1">The sequence shown here is derived from an EMBL/GenBank/DDBJ whole genome shotgun (WGS) entry which is preliminary data.</text>
</comment>
<organism evidence="1 2">
    <name type="scientific">Mycena pura</name>
    <dbReference type="NCBI Taxonomy" id="153505"/>
    <lineage>
        <taxon>Eukaryota</taxon>
        <taxon>Fungi</taxon>
        <taxon>Dikarya</taxon>
        <taxon>Basidiomycota</taxon>
        <taxon>Agaricomycotina</taxon>
        <taxon>Agaricomycetes</taxon>
        <taxon>Agaricomycetidae</taxon>
        <taxon>Agaricales</taxon>
        <taxon>Marasmiineae</taxon>
        <taxon>Mycenaceae</taxon>
        <taxon>Mycena</taxon>
    </lineage>
</organism>
<name>A0AAD6YAG7_9AGAR</name>
<protein>
    <submittedName>
        <fullName evidence="1">Uncharacterized protein</fullName>
    </submittedName>
</protein>
<feature type="non-terminal residue" evidence="1">
    <location>
        <position position="410"/>
    </location>
</feature>
<sequence>KHIDEPLTKDFTDGQTHFDILKCMIFVLAEVLPAKCPLIPCLRALLQFRMMTGLRAMTESRLTATDGFIKRYEKCCQKVSESYDKNFAFPKQHFLVHALDDVRAKGVLRNATTRTGEGVHQEVAQHYMQTNSREAEAQIAHRDEEQEAVARTRMVVDDFLKVMRNEGMVSDDDAGLHQEAQQFRDGVGRRIPRSKISPGSPANDWILGSALRSGDSRSYEDLHARDDPLFRDFDPRLRDFLLQVIQVSVLRDSFQLKNFQIEIFRCLYISYQSRDDWKAGEDILRCNANWYRRGPRYDCLLFNSADASLACARLRSLIRCKLPSGRIVDVAMVNSMRRSTWRSRNHWDGSVVFDEDKGLAFLLIDHVIRGALLAPVNPPPASKPRLHFLVDVVDGDMFLRCLNADTHVCY</sequence>
<reference evidence="1" key="1">
    <citation type="submission" date="2023-03" db="EMBL/GenBank/DDBJ databases">
        <title>Massive genome expansion in bonnet fungi (Mycena s.s.) driven by repeated elements and novel gene families across ecological guilds.</title>
        <authorList>
            <consortium name="Lawrence Berkeley National Laboratory"/>
            <person name="Harder C.B."/>
            <person name="Miyauchi S."/>
            <person name="Viragh M."/>
            <person name="Kuo A."/>
            <person name="Thoen E."/>
            <person name="Andreopoulos B."/>
            <person name="Lu D."/>
            <person name="Skrede I."/>
            <person name="Drula E."/>
            <person name="Henrissat B."/>
            <person name="Morin E."/>
            <person name="Kohler A."/>
            <person name="Barry K."/>
            <person name="LaButti K."/>
            <person name="Morin E."/>
            <person name="Salamov A."/>
            <person name="Lipzen A."/>
            <person name="Mereny Z."/>
            <person name="Hegedus B."/>
            <person name="Baldrian P."/>
            <person name="Stursova M."/>
            <person name="Weitz H."/>
            <person name="Taylor A."/>
            <person name="Grigoriev I.V."/>
            <person name="Nagy L.G."/>
            <person name="Martin F."/>
            <person name="Kauserud H."/>
        </authorList>
    </citation>
    <scope>NUCLEOTIDE SEQUENCE</scope>
    <source>
        <strain evidence="1">9144</strain>
    </source>
</reference>
<dbReference type="EMBL" id="JARJCW010000069">
    <property type="protein sequence ID" value="KAJ7199228.1"/>
    <property type="molecule type" value="Genomic_DNA"/>
</dbReference>
<dbReference type="Proteomes" id="UP001219525">
    <property type="component" value="Unassembled WGS sequence"/>
</dbReference>